<dbReference type="EMBL" id="JAKLTQ010000036">
    <property type="protein sequence ID" value="MCG2624925.1"/>
    <property type="molecule type" value="Genomic_DNA"/>
</dbReference>
<dbReference type="RefSeq" id="WP_237827404.1">
    <property type="nucleotide sequence ID" value="NZ_JAKLTQ010000036.1"/>
</dbReference>
<dbReference type="InterPro" id="IPR002762">
    <property type="entry name" value="CbiX-like"/>
</dbReference>
<gene>
    <name evidence="3" type="ORF">LVY72_23830</name>
</gene>
<evidence type="ECO:0000313" key="3">
    <source>
        <dbReference type="EMBL" id="MCG2624925.1"/>
    </source>
</evidence>
<keyword evidence="4" id="KW-1185">Reference proteome</keyword>
<evidence type="ECO:0000256" key="1">
    <source>
        <dbReference type="ARBA" id="ARBA00022723"/>
    </source>
</evidence>
<dbReference type="Pfam" id="PF01903">
    <property type="entry name" value="CbiX"/>
    <property type="match status" value="2"/>
</dbReference>
<comment type="caution">
    <text evidence="3">The sequence shown here is derived from an EMBL/GenBank/DDBJ whole genome shotgun (WGS) entry which is preliminary data.</text>
</comment>
<dbReference type="Proteomes" id="UP001165368">
    <property type="component" value="Unassembled WGS sequence"/>
</dbReference>
<dbReference type="InterPro" id="IPR050963">
    <property type="entry name" value="Sirohydro_Cobaltochel/CbiX"/>
</dbReference>
<dbReference type="PANTHER" id="PTHR33542">
    <property type="entry name" value="SIROHYDROCHLORIN FERROCHELATASE, CHLOROPLASTIC"/>
    <property type="match status" value="1"/>
</dbReference>
<keyword evidence="1" id="KW-0479">Metal-binding</keyword>
<name>A0ABS9LE32_9MICC</name>
<dbReference type="SUPFAM" id="SSF53800">
    <property type="entry name" value="Chelatase"/>
    <property type="match status" value="1"/>
</dbReference>
<dbReference type="Gene3D" id="3.40.50.1400">
    <property type="match status" value="2"/>
</dbReference>
<protein>
    <submittedName>
        <fullName evidence="3">Sirohydrochlorin cobaltochelatase</fullName>
    </submittedName>
</protein>
<proteinExistence type="predicted"/>
<dbReference type="PANTHER" id="PTHR33542:SF5">
    <property type="entry name" value="FERROCHELATASE CHE1"/>
    <property type="match status" value="1"/>
</dbReference>
<evidence type="ECO:0000313" key="4">
    <source>
        <dbReference type="Proteomes" id="UP001165368"/>
    </source>
</evidence>
<keyword evidence="2" id="KW-0456">Lyase</keyword>
<accession>A0ABS9LE32</accession>
<reference evidence="3" key="1">
    <citation type="submission" date="2022-01" db="EMBL/GenBank/DDBJ databases">
        <authorList>
            <person name="Jo J.-H."/>
            <person name="Im W.-T."/>
        </authorList>
    </citation>
    <scope>NUCLEOTIDE SEQUENCE</scope>
    <source>
        <strain evidence="3">I2-34</strain>
    </source>
</reference>
<sequence length="237" mass="24355">MSRPGSPLHVVACAHGTDDPAGRALIDGLRMDVGTVAAARGLDVLVHEAYVDVQQPALDDVVAGLPPGEPAVVVPLLLSTGFHTSVDIRRAVEARPGTIAAQAIGPDRRLAGVLAGRLAETGLGEGDHVVVASAGTRMARGVEEVRQTARWLAEDIGRPVTVGFGAAAQPPVPAAVEAARSAPGCRRVLIASYLLAPGHFYAVLTRAGADAVTAPLLPSRGVAECVTDRLLDVLKMT</sequence>
<organism evidence="3 4">
    <name type="scientific">Arthrobacter hankyongi</name>
    <dbReference type="NCBI Taxonomy" id="2904801"/>
    <lineage>
        <taxon>Bacteria</taxon>
        <taxon>Bacillati</taxon>
        <taxon>Actinomycetota</taxon>
        <taxon>Actinomycetes</taxon>
        <taxon>Micrococcales</taxon>
        <taxon>Micrococcaceae</taxon>
        <taxon>Arthrobacter</taxon>
    </lineage>
</organism>
<evidence type="ECO:0000256" key="2">
    <source>
        <dbReference type="ARBA" id="ARBA00023239"/>
    </source>
</evidence>